<protein>
    <recommendedName>
        <fullName evidence="2">Fibrobacter succinogenes major paralogous domain-containing protein</fullName>
    </recommendedName>
</protein>
<feature type="domain" description="Fibrobacter succinogenes major paralogous" evidence="2">
    <location>
        <begin position="459"/>
        <end position="633"/>
    </location>
</feature>
<dbReference type="PROSITE" id="PS51257">
    <property type="entry name" value="PROKAR_LIPOPROTEIN"/>
    <property type="match status" value="1"/>
</dbReference>
<feature type="chain" id="PRO_5019050226" description="Fibrobacter succinogenes major paralogous domain-containing protein" evidence="1">
    <location>
        <begin position="29"/>
        <end position="634"/>
    </location>
</feature>
<dbReference type="Gene3D" id="2.60.40.2630">
    <property type="match status" value="1"/>
</dbReference>
<dbReference type="RefSeq" id="WP_118421449.1">
    <property type="nucleotide sequence ID" value="NZ_QRZF01000003.1"/>
</dbReference>
<name>A0A412YFA7_9BACE</name>
<dbReference type="Pfam" id="PF13149">
    <property type="entry name" value="Mfa_like_1"/>
    <property type="match status" value="1"/>
</dbReference>
<dbReference type="NCBIfam" id="TIGR02145">
    <property type="entry name" value="Fib_succ_major"/>
    <property type="match status" value="1"/>
</dbReference>
<dbReference type="Proteomes" id="UP000283850">
    <property type="component" value="Unassembled WGS sequence"/>
</dbReference>
<feature type="signal peptide" evidence="1">
    <location>
        <begin position="1"/>
        <end position="28"/>
    </location>
</feature>
<dbReference type="AlphaFoldDB" id="A0A412YFA7"/>
<proteinExistence type="predicted"/>
<dbReference type="InterPro" id="IPR011871">
    <property type="entry name" value="Fib_succ_major"/>
</dbReference>
<dbReference type="Gene3D" id="2.60.40.2620">
    <property type="entry name" value="Fimbrillin-like"/>
    <property type="match status" value="1"/>
</dbReference>
<accession>A0A412YFA7</accession>
<dbReference type="EMBL" id="QRZF01000003">
    <property type="protein sequence ID" value="RGV56095.1"/>
    <property type="molecule type" value="Genomic_DNA"/>
</dbReference>
<evidence type="ECO:0000256" key="1">
    <source>
        <dbReference type="SAM" id="SignalP"/>
    </source>
</evidence>
<dbReference type="Pfam" id="PF09603">
    <property type="entry name" value="Fib_succ_major"/>
    <property type="match status" value="1"/>
</dbReference>
<comment type="caution">
    <text evidence="3">The sequence shown here is derived from an EMBL/GenBank/DDBJ whole genome shotgun (WGS) entry which is preliminary data.</text>
</comment>
<organism evidence="3 4">
    <name type="scientific">Bacteroides intestinalis</name>
    <dbReference type="NCBI Taxonomy" id="329854"/>
    <lineage>
        <taxon>Bacteria</taxon>
        <taxon>Pseudomonadati</taxon>
        <taxon>Bacteroidota</taxon>
        <taxon>Bacteroidia</taxon>
        <taxon>Bacteroidales</taxon>
        <taxon>Bacteroidaceae</taxon>
        <taxon>Bacteroides</taxon>
    </lineage>
</organism>
<sequence length="634" mass="70331">MNKTTIKNNRLTLFSFCIIFLFSSCVNELDSETSPDAVPGTIPINFTTKVSKADTRVTNTAFEKGDKVGLYAMLPSTPITEKRYIDNLQLECGEKNAFIPEKTVFYPAGDATLNFISYYPYQSTGIKTGQSTIPVSVQTDQSNAKALSTSDFMIASEKNVESSEDAVVLHYKHKLTKIKITITAGTGEDITKIYKANPQIIAVGFKTKAEYNTDTDKFINLTEEADIIPYGEWNIVKGTLTGKEFIIIPQDADANAQSFIMEWNGKVYTCPMPKLNMTGSTQCQIDIEAMQTTSHSLTGITSTVEDWLPGDSKDTNNSGGITAIHLAALTFSQSNIYRIYHDGKPMAEVCKEYLKSDQITSRAIVAYPVKEDETSNLSKGVVLKLLDDERAISGGSINWNTDDSSFAYTEGNLQSVDKFYLNEKGEILLEEAEDPISIDIASYTIRDIRKGNTYEYPIVKIGTQYWMREDLCATAYRNGTTLNKKTQLGEGPGYFRPQNTETYFYNGEAVLEGELAPAGWKIPDSDDWQTLKEYIKDDASILKSGEWEVLKEGDTIDSGSNLTGFSAYPVGIWGAGKNISQKQLVCYWTLNETENSIPEQSISFTGSSAKFSVAATHVKNGTYYKAFSIRCLKE</sequence>
<gene>
    <name evidence="3" type="ORF">DWW10_05195</name>
</gene>
<evidence type="ECO:0000313" key="4">
    <source>
        <dbReference type="Proteomes" id="UP000283850"/>
    </source>
</evidence>
<dbReference type="InterPro" id="IPR025049">
    <property type="entry name" value="Mfa-like_1"/>
</dbReference>
<dbReference type="CDD" id="cd13121">
    <property type="entry name" value="BF2867_like_C"/>
    <property type="match status" value="1"/>
</dbReference>
<reference evidence="3 4" key="1">
    <citation type="submission" date="2018-08" db="EMBL/GenBank/DDBJ databases">
        <title>A genome reference for cultivated species of the human gut microbiota.</title>
        <authorList>
            <person name="Zou Y."/>
            <person name="Xue W."/>
            <person name="Luo G."/>
        </authorList>
    </citation>
    <scope>NUCLEOTIDE SEQUENCE [LARGE SCALE GENOMIC DNA]</scope>
    <source>
        <strain evidence="3 4">AF14-32</strain>
    </source>
</reference>
<dbReference type="CDD" id="cd13120">
    <property type="entry name" value="BF2867_like_N"/>
    <property type="match status" value="1"/>
</dbReference>
<keyword evidence="1" id="KW-0732">Signal</keyword>
<evidence type="ECO:0000259" key="2">
    <source>
        <dbReference type="Pfam" id="PF09603"/>
    </source>
</evidence>
<dbReference type="InterPro" id="IPR042278">
    <property type="entry name" value="Mfa-like_1_N"/>
</dbReference>
<evidence type="ECO:0000313" key="3">
    <source>
        <dbReference type="EMBL" id="RGV56095.1"/>
    </source>
</evidence>